<dbReference type="GO" id="GO:0005886">
    <property type="term" value="C:plasma membrane"/>
    <property type="evidence" value="ECO:0007669"/>
    <property type="project" value="TreeGrafter"/>
</dbReference>
<dbReference type="InterPro" id="IPR002018">
    <property type="entry name" value="CarbesteraseB"/>
</dbReference>
<evidence type="ECO:0000256" key="7">
    <source>
        <dbReference type="SAM" id="SignalP"/>
    </source>
</evidence>
<dbReference type="PROSITE" id="PS00941">
    <property type="entry name" value="CARBOXYLESTERASE_B_2"/>
    <property type="match status" value="1"/>
</dbReference>
<feature type="active site" description="Charge relay system" evidence="5">
    <location>
        <position position="371"/>
    </location>
</feature>
<dbReference type="SUPFAM" id="SSF53474">
    <property type="entry name" value="alpha/beta-Hydrolases"/>
    <property type="match status" value="1"/>
</dbReference>
<protein>
    <submittedName>
        <fullName evidence="9">Acetylcholine esterase</fullName>
    </submittedName>
</protein>
<proteinExistence type="evidence at transcript level"/>
<dbReference type="SMR" id="K4EPC5"/>
<evidence type="ECO:0000313" key="9">
    <source>
        <dbReference type="EMBL" id="AER10549.1"/>
    </source>
</evidence>
<evidence type="ECO:0000256" key="2">
    <source>
        <dbReference type="ARBA" id="ARBA00022487"/>
    </source>
</evidence>
<sequence length="737" mass="84086">MGHWEVVMFILALEILPTLTHVPIAPLPFKCPHGSPKTRTDVGTYCGRRETVIWPGKRTTQVDIYYGIRYAQPPTGSLRFKKPVPPIPKPDQIFNANAKPDACYQYIDTLFQNSAGARMWQPNTPLSEDCLFLNIWVPILPPAQKCAKDQKLPVMVWIFGGSFYSGSSVLDVYDGRFLSTRQDVIVVTLNYRLGPFGFLYLNNSQVPGNMGLWDQRLAIKWVKDHIEKFNGDSSRITLFGESAGAVSVSAHLISPWSHGFFTNAILQSGSVFSYWGVEAPKKQLIQSKRLVEMVGCGGRSGRDLHACLQLKSPESFIEAQDHLIDPNVFFSIPFPPVLDGHFLPYRNSQSFAELGYLKPSGAVMIGMNANEGSYFLLYTLVSNTSFAENIETLPVATHEEYFKALHKVLDIEHDRRPDLMEPLAIYTDFEYKNYSEPVSAQTWTRMLEEISSDRGFKCPTIDFAQALVNRNRGPRNRLSLRSVTPRTYFYEFVHRTENLPWPKWTHTMHGYEIEYVFGIPFSPVFAEKFYRFGDAERELSDRMMTYWANFARTGDPNVLANGKNIPSSESPPTASREASPWVSSHSVDASTCLPHHLPMRHWQEFDERTEAFLILDTEQMTTGAHPRSRQCLFWRRWFPIMMQQGNTTVLVAKVFPTSYGHLYRRLKRRLVWRLRGSLGALPRAHSSALTIVLVCFYVNSKIKVRIMRHLIPTSVRYLRSFDGSSTLCGLVCKRLLA</sequence>
<evidence type="ECO:0000256" key="3">
    <source>
        <dbReference type="ARBA" id="ARBA00022801"/>
    </source>
</evidence>
<accession>K4EPC5</accession>
<dbReference type="Pfam" id="PF00135">
    <property type="entry name" value="COesterase"/>
    <property type="match status" value="1"/>
</dbReference>
<keyword evidence="7" id="KW-0732">Signal</keyword>
<reference evidence="9" key="1">
    <citation type="journal article" date="2012" name="Parasitol. Int.">
        <title>Echinococcus granulosus tegumental enzymes as in vitro markers of pharmacological damage: a biochemical and molecular approach.</title>
        <authorList>
            <person name="Cumino A.C."/>
            <person name="Nicolao M.C."/>
            <person name="Loos J.A."/>
            <person name="Denegri G."/>
            <person name="Elissondo M.C."/>
        </authorList>
    </citation>
    <scope>NUCLEOTIDE SEQUENCE</scope>
</reference>
<keyword evidence="4" id="KW-1015">Disulfide bond</keyword>
<comment type="similarity">
    <text evidence="1">Belongs to the type-B carboxylesterase/lipase family.</text>
</comment>
<evidence type="ECO:0000256" key="4">
    <source>
        <dbReference type="ARBA" id="ARBA00023157"/>
    </source>
</evidence>
<keyword evidence="3" id="KW-0378">Hydrolase</keyword>
<dbReference type="InterPro" id="IPR050654">
    <property type="entry name" value="AChE-related_enzymes"/>
</dbReference>
<dbReference type="GO" id="GO:0003990">
    <property type="term" value="F:acetylcholinesterase activity"/>
    <property type="evidence" value="ECO:0007669"/>
    <property type="project" value="TreeGrafter"/>
</dbReference>
<dbReference type="InterPro" id="IPR000997">
    <property type="entry name" value="Cholinesterase"/>
</dbReference>
<feature type="signal peptide" evidence="7">
    <location>
        <begin position="1"/>
        <end position="20"/>
    </location>
</feature>
<dbReference type="InterPro" id="IPR019819">
    <property type="entry name" value="Carboxylesterase_B_CS"/>
</dbReference>
<feature type="active site" description="Charge relay system" evidence="5">
    <location>
        <position position="509"/>
    </location>
</feature>
<dbReference type="Gene3D" id="3.40.50.1820">
    <property type="entry name" value="alpha/beta hydrolase"/>
    <property type="match status" value="1"/>
</dbReference>
<name>K4EPC5_ECHGR</name>
<dbReference type="PANTHER" id="PTHR43918">
    <property type="entry name" value="ACETYLCHOLINESTERASE"/>
    <property type="match status" value="1"/>
</dbReference>
<feature type="active site" description="Acyl-ester intermediate" evidence="5">
    <location>
        <position position="242"/>
    </location>
</feature>
<dbReference type="AlphaFoldDB" id="K4EPC5"/>
<dbReference type="GO" id="GO:0006581">
    <property type="term" value="P:acetylcholine catabolic process"/>
    <property type="evidence" value="ECO:0007669"/>
    <property type="project" value="TreeGrafter"/>
</dbReference>
<feature type="compositionally biased region" description="Polar residues" evidence="6">
    <location>
        <begin position="564"/>
        <end position="573"/>
    </location>
</feature>
<dbReference type="PRINTS" id="PR00878">
    <property type="entry name" value="CHOLNESTRASE"/>
</dbReference>
<evidence type="ECO:0000256" key="1">
    <source>
        <dbReference type="ARBA" id="ARBA00005964"/>
    </source>
</evidence>
<keyword evidence="2" id="KW-0719">Serine esterase</keyword>
<feature type="chain" id="PRO_5003876141" evidence="7">
    <location>
        <begin position="21"/>
        <end position="737"/>
    </location>
</feature>
<dbReference type="InterPro" id="IPR029058">
    <property type="entry name" value="AB_hydrolase_fold"/>
</dbReference>
<organism evidence="9">
    <name type="scientific">Echinococcus granulosus</name>
    <name type="common">Hydatid tapeworm</name>
    <dbReference type="NCBI Taxonomy" id="6210"/>
    <lineage>
        <taxon>Eukaryota</taxon>
        <taxon>Metazoa</taxon>
        <taxon>Spiralia</taxon>
        <taxon>Lophotrochozoa</taxon>
        <taxon>Platyhelminthes</taxon>
        <taxon>Cestoda</taxon>
        <taxon>Eucestoda</taxon>
        <taxon>Cyclophyllidea</taxon>
        <taxon>Taeniidae</taxon>
        <taxon>Echinococcus</taxon>
        <taxon>Echinococcus granulosus group</taxon>
    </lineage>
</organism>
<feature type="domain" description="Carboxylesterase type B" evidence="8">
    <location>
        <begin position="38"/>
        <end position="634"/>
    </location>
</feature>
<dbReference type="GO" id="GO:0005615">
    <property type="term" value="C:extracellular space"/>
    <property type="evidence" value="ECO:0007669"/>
    <property type="project" value="TreeGrafter"/>
</dbReference>
<feature type="region of interest" description="Disordered" evidence="6">
    <location>
        <begin position="558"/>
        <end position="580"/>
    </location>
</feature>
<dbReference type="GO" id="GO:0019695">
    <property type="term" value="P:choline metabolic process"/>
    <property type="evidence" value="ECO:0007669"/>
    <property type="project" value="TreeGrafter"/>
</dbReference>
<dbReference type="ESTHER" id="echgr-k4epc5">
    <property type="family name" value="ACHE"/>
</dbReference>
<evidence type="ECO:0000259" key="8">
    <source>
        <dbReference type="Pfam" id="PF00135"/>
    </source>
</evidence>
<dbReference type="EMBL" id="JN662938">
    <property type="protein sequence ID" value="AER10549.1"/>
    <property type="molecule type" value="mRNA"/>
</dbReference>
<dbReference type="OrthoDB" id="9000293at2759"/>
<dbReference type="PANTHER" id="PTHR43918:SF4">
    <property type="entry name" value="CARBOXYLIC ESTER HYDROLASE"/>
    <property type="match status" value="1"/>
</dbReference>
<evidence type="ECO:0000256" key="5">
    <source>
        <dbReference type="PIRSR" id="PIRSR600997-1"/>
    </source>
</evidence>
<evidence type="ECO:0000256" key="6">
    <source>
        <dbReference type="SAM" id="MobiDB-lite"/>
    </source>
</evidence>